<name>A0A369L1W3_9ACTN</name>
<dbReference type="Proteomes" id="UP000253792">
    <property type="component" value="Unassembled WGS sequence"/>
</dbReference>
<comment type="caution">
    <text evidence="1">The sequence shown here is derived from an EMBL/GenBank/DDBJ whole genome shotgun (WGS) entry which is preliminary data.</text>
</comment>
<reference evidence="1 2" key="1">
    <citation type="journal article" date="2018" name="Elife">
        <title>Discovery and characterization of a prevalent human gut bacterial enzyme sufficient for the inactivation of a family of plant toxins.</title>
        <authorList>
            <person name="Koppel N."/>
            <person name="Bisanz J.E."/>
            <person name="Pandelia M.E."/>
            <person name="Turnbaugh P.J."/>
            <person name="Balskus E.P."/>
        </authorList>
    </citation>
    <scope>NUCLEOTIDE SEQUENCE [LARGE SCALE GENOMIC DNA]</scope>
    <source>
        <strain evidence="2">anaerobia AP69FAA</strain>
    </source>
</reference>
<gene>
    <name evidence="1" type="ORF">C1880_09610</name>
</gene>
<dbReference type="EMBL" id="PPTP01000016">
    <property type="protein sequence ID" value="RDB54281.1"/>
    <property type="molecule type" value="Genomic_DNA"/>
</dbReference>
<dbReference type="RefSeq" id="WP_114621272.1">
    <property type="nucleotide sequence ID" value="NZ_PPTP01000016.1"/>
</dbReference>
<proteinExistence type="predicted"/>
<evidence type="ECO:0000313" key="1">
    <source>
        <dbReference type="EMBL" id="RDB54281.1"/>
    </source>
</evidence>
<organism evidence="1 2">
    <name type="scientific">Senegalimassilia anaerobia</name>
    <dbReference type="NCBI Taxonomy" id="1473216"/>
    <lineage>
        <taxon>Bacteria</taxon>
        <taxon>Bacillati</taxon>
        <taxon>Actinomycetota</taxon>
        <taxon>Coriobacteriia</taxon>
        <taxon>Coriobacteriales</taxon>
        <taxon>Coriobacteriaceae</taxon>
        <taxon>Senegalimassilia</taxon>
    </lineage>
</organism>
<dbReference type="AlphaFoldDB" id="A0A369L1W3"/>
<accession>A0A369L1W3</accession>
<keyword evidence="2" id="KW-1185">Reference proteome</keyword>
<evidence type="ECO:0000313" key="2">
    <source>
        <dbReference type="Proteomes" id="UP000253792"/>
    </source>
</evidence>
<protein>
    <submittedName>
        <fullName evidence="1">Uncharacterized protein</fullName>
    </submittedName>
</protein>
<sequence>MAGSSRADDPMLVRTPDMGSLKSALAGRFTIGTHDVCRSLQCSRTWFQRNVKPHLHYVFITTNGIRALRDYELVDKAGEPCLDQCWYDEAEFRDFIDRHTVIERRTKVVIAENLVDDLRPPLDDRVPVDEVPELRLVVPALVEARLARLVHELVVAKGADPVRRYEHVVQVRLHVPLEPRPRALERPAYVVRSDREPPRERRLERAHVGGSDEHRVVGPAAACHAVPLSTMLQHTPT</sequence>